<evidence type="ECO:0000313" key="6">
    <source>
        <dbReference type="Proteomes" id="UP000694941"/>
    </source>
</evidence>
<feature type="region of interest" description="Disordered" evidence="5">
    <location>
        <begin position="152"/>
        <end position="172"/>
    </location>
</feature>
<dbReference type="Proteomes" id="UP000694941">
    <property type="component" value="Unplaced"/>
</dbReference>
<dbReference type="InterPro" id="IPR004018">
    <property type="entry name" value="RPEL_repeat"/>
</dbReference>
<gene>
    <name evidence="7" type="primary">LOC106468808</name>
</gene>
<keyword evidence="6" id="KW-1185">Reference proteome</keyword>
<organism evidence="6 7">
    <name type="scientific">Limulus polyphemus</name>
    <name type="common">Atlantic horseshoe crab</name>
    <dbReference type="NCBI Taxonomy" id="6850"/>
    <lineage>
        <taxon>Eukaryota</taxon>
        <taxon>Metazoa</taxon>
        <taxon>Ecdysozoa</taxon>
        <taxon>Arthropoda</taxon>
        <taxon>Chelicerata</taxon>
        <taxon>Merostomata</taxon>
        <taxon>Xiphosura</taxon>
        <taxon>Limulidae</taxon>
        <taxon>Limulus</taxon>
    </lineage>
</organism>
<keyword evidence="3" id="KW-0009">Actin-binding</keyword>
<dbReference type="PROSITE" id="PS51073">
    <property type="entry name" value="RPEL"/>
    <property type="match status" value="4"/>
</dbReference>
<keyword evidence="2" id="KW-0677">Repeat</keyword>
<feature type="repeat" description="RPEL" evidence="4">
    <location>
        <begin position="480"/>
        <end position="505"/>
    </location>
</feature>
<evidence type="ECO:0000313" key="7">
    <source>
        <dbReference type="RefSeq" id="XP_022252869.1"/>
    </source>
</evidence>
<feature type="repeat" description="RPEL" evidence="4">
    <location>
        <begin position="442"/>
        <end position="467"/>
    </location>
</feature>
<dbReference type="SMART" id="SM00707">
    <property type="entry name" value="RPEL"/>
    <property type="match status" value="4"/>
</dbReference>
<evidence type="ECO:0000256" key="2">
    <source>
        <dbReference type="ARBA" id="ARBA00022737"/>
    </source>
</evidence>
<feature type="compositionally biased region" description="Polar residues" evidence="5">
    <location>
        <begin position="160"/>
        <end position="172"/>
    </location>
</feature>
<name>A0ABM1TAG3_LIMPO</name>
<dbReference type="RefSeq" id="XP_022252869.1">
    <property type="nucleotide sequence ID" value="XM_022397161.1"/>
</dbReference>
<evidence type="ECO:0000256" key="4">
    <source>
        <dbReference type="PROSITE-ProRule" id="PRU00401"/>
    </source>
</evidence>
<dbReference type="Gene3D" id="6.10.140.2130">
    <property type="match status" value="1"/>
</dbReference>
<dbReference type="Gene3D" id="6.10.140.1750">
    <property type="match status" value="1"/>
</dbReference>
<sequence length="561" mass="62992">MRESPIIASHVRKRYLQQKCSVLLGKKSGNAMRTSSLGTSSHTSFVPSVEVKPSRLSAFRRLFKPWKWKRKKRSERFEKTSRVLERKISMRSTKEDLIKRGVLIPDGVISNQKDSGKDNHSSQANGQVATETVSGSAVVATSFETSTTTSSITVFSSSSGTPTTNTHLTSLSSPVIPDTSLLDLPNLEQVPSNDEDLTWSALPDPPIGVNEIGPIPPPPMFSSPSPCFGKKTIDSSDSAIENIEDLPQLDSSCVLLIPQPDVDISVVQEVPAKEPQLKAVPKKSALKKRFNLLSTFSPSSTCVTLTTTSSSPFTELITTSVSMMINSLESSSQRGNKATPDYTAVTSSHLHDNKENKPLPAITVSNQVDYDSSSDDSDDGPINWRDYYGEDERARLAAKIARKDSLALKLAQRPNRQELIDKNILQLQTKKEKQQSWDAVGNNLIRRLSLRPSPEELEQRNILKYQTPEELRKEKEQTKKTLIRKLSFRPTIDELKERKIIRFNDYIEVTQAQDYDRKADKPWTRLTPKDKAAIRKELNEFKSLEMEVHEASRQFTRFHRP</sequence>
<feature type="region of interest" description="Disordered" evidence="5">
    <location>
        <begin position="348"/>
        <end position="383"/>
    </location>
</feature>
<comment type="similarity">
    <text evidence="1">Belongs to the phosphatase and actin regulator family.</text>
</comment>
<accession>A0ABM1TAG3</accession>
<proteinExistence type="inferred from homology"/>
<reference evidence="7" key="1">
    <citation type="submission" date="2025-08" db="UniProtKB">
        <authorList>
            <consortium name="RefSeq"/>
        </authorList>
    </citation>
    <scope>IDENTIFICATION</scope>
    <source>
        <tissue evidence="7">Muscle</tissue>
    </source>
</reference>
<protein>
    <submittedName>
        <fullName evidence="7">Phosphatase and actin regulator 2-like isoform X1</fullName>
    </submittedName>
</protein>
<evidence type="ECO:0000256" key="3">
    <source>
        <dbReference type="ARBA" id="ARBA00023203"/>
    </source>
</evidence>
<feature type="repeat" description="RPEL" evidence="4">
    <location>
        <begin position="404"/>
        <end position="429"/>
    </location>
</feature>
<evidence type="ECO:0000256" key="5">
    <source>
        <dbReference type="SAM" id="MobiDB-lite"/>
    </source>
</evidence>
<dbReference type="PANTHER" id="PTHR12751">
    <property type="entry name" value="PHOSPHATASE AND ACTIN REGULATOR PHACTR"/>
    <property type="match status" value="1"/>
</dbReference>
<dbReference type="GeneID" id="106468808"/>
<feature type="repeat" description="RPEL" evidence="4">
    <location>
        <begin position="82"/>
        <end position="107"/>
    </location>
</feature>
<evidence type="ECO:0000256" key="1">
    <source>
        <dbReference type="ARBA" id="ARBA00009795"/>
    </source>
</evidence>
<dbReference type="PANTHER" id="PTHR12751:SF18">
    <property type="entry name" value="PHOSPHATASE AND ACTIN REGULATOR 1"/>
    <property type="match status" value="1"/>
</dbReference>
<dbReference type="Pfam" id="PF02755">
    <property type="entry name" value="RPEL"/>
    <property type="match status" value="4"/>
</dbReference>